<organism evidence="1 2">
    <name type="scientific">Dendryphion nanum</name>
    <dbReference type="NCBI Taxonomy" id="256645"/>
    <lineage>
        <taxon>Eukaryota</taxon>
        <taxon>Fungi</taxon>
        <taxon>Dikarya</taxon>
        <taxon>Ascomycota</taxon>
        <taxon>Pezizomycotina</taxon>
        <taxon>Dothideomycetes</taxon>
        <taxon>Pleosporomycetidae</taxon>
        <taxon>Pleosporales</taxon>
        <taxon>Torulaceae</taxon>
        <taxon>Dendryphion</taxon>
    </lineage>
</organism>
<dbReference type="GO" id="GO:0005737">
    <property type="term" value="C:cytoplasm"/>
    <property type="evidence" value="ECO:0007669"/>
    <property type="project" value="TreeGrafter"/>
</dbReference>
<dbReference type="SUPFAM" id="SSF53254">
    <property type="entry name" value="Phosphoglycerate mutase-like"/>
    <property type="match status" value="1"/>
</dbReference>
<dbReference type="Gene3D" id="3.40.50.1240">
    <property type="entry name" value="Phosphoglycerate mutase-like"/>
    <property type="match status" value="1"/>
</dbReference>
<dbReference type="PANTHER" id="PTHR48100:SF54">
    <property type="entry name" value="PHOSPHATASE SPAC5H10.03-RELATED"/>
    <property type="match status" value="1"/>
</dbReference>
<dbReference type="GO" id="GO:0016791">
    <property type="term" value="F:phosphatase activity"/>
    <property type="evidence" value="ECO:0007669"/>
    <property type="project" value="TreeGrafter"/>
</dbReference>
<dbReference type="InterPro" id="IPR050275">
    <property type="entry name" value="PGM_Phosphatase"/>
</dbReference>
<comment type="caution">
    <text evidence="1">The sequence shown here is derived from an EMBL/GenBank/DDBJ whole genome shotgun (WGS) entry which is preliminary data.</text>
</comment>
<dbReference type="CDD" id="cd07067">
    <property type="entry name" value="HP_PGM_like"/>
    <property type="match status" value="1"/>
</dbReference>
<gene>
    <name evidence="1" type="ORF">B0J11DRAFT_480669</name>
</gene>
<proteinExistence type="predicted"/>
<accession>A0A9P9IUU0</accession>
<dbReference type="Pfam" id="PF00300">
    <property type="entry name" value="His_Phos_1"/>
    <property type="match status" value="1"/>
</dbReference>
<dbReference type="SMART" id="SM00855">
    <property type="entry name" value="PGAM"/>
    <property type="match status" value="1"/>
</dbReference>
<dbReference type="OrthoDB" id="496981at2759"/>
<dbReference type="InterPro" id="IPR029033">
    <property type="entry name" value="His_PPase_superfam"/>
</dbReference>
<sequence>MPSTIYLLRHAESAHNISKDFSHHDPPLTTLGQTQASQLTDTFPHPEQIAVIVTSPLRRAIQTALAGFSHVLDQRYYEPGTGLGVENGVRLVLDAGLQERSGFPCDTGSENEILASEFRGLDFGVLREGWQRKEGENSVGDEAVALRAESARKRLGELVGSVEGKDVVVVTHGVFMKFLSGEEGIDLPKAGWRGYRVEDGGEAKVRFVPVGEES</sequence>
<reference evidence="1" key="1">
    <citation type="journal article" date="2021" name="Nat. Commun.">
        <title>Genetic determinants of endophytism in the Arabidopsis root mycobiome.</title>
        <authorList>
            <person name="Mesny F."/>
            <person name="Miyauchi S."/>
            <person name="Thiergart T."/>
            <person name="Pickel B."/>
            <person name="Atanasova L."/>
            <person name="Karlsson M."/>
            <person name="Huettel B."/>
            <person name="Barry K.W."/>
            <person name="Haridas S."/>
            <person name="Chen C."/>
            <person name="Bauer D."/>
            <person name="Andreopoulos W."/>
            <person name="Pangilinan J."/>
            <person name="LaButti K."/>
            <person name="Riley R."/>
            <person name="Lipzen A."/>
            <person name="Clum A."/>
            <person name="Drula E."/>
            <person name="Henrissat B."/>
            <person name="Kohler A."/>
            <person name="Grigoriev I.V."/>
            <person name="Martin F.M."/>
            <person name="Hacquard S."/>
        </authorList>
    </citation>
    <scope>NUCLEOTIDE SEQUENCE</scope>
    <source>
        <strain evidence="1">MPI-CAGE-CH-0243</strain>
    </source>
</reference>
<dbReference type="EMBL" id="JAGMWT010000003">
    <property type="protein sequence ID" value="KAH7131870.1"/>
    <property type="molecule type" value="Genomic_DNA"/>
</dbReference>
<evidence type="ECO:0000313" key="1">
    <source>
        <dbReference type="EMBL" id="KAH7131870.1"/>
    </source>
</evidence>
<dbReference type="InterPro" id="IPR013078">
    <property type="entry name" value="His_Pase_superF_clade-1"/>
</dbReference>
<evidence type="ECO:0000313" key="2">
    <source>
        <dbReference type="Proteomes" id="UP000700596"/>
    </source>
</evidence>
<name>A0A9P9IUU0_9PLEO</name>
<dbReference type="AlphaFoldDB" id="A0A9P9IUU0"/>
<protein>
    <submittedName>
        <fullName evidence="1">Histidine phosphatase superfamily</fullName>
    </submittedName>
</protein>
<dbReference type="Proteomes" id="UP000700596">
    <property type="component" value="Unassembled WGS sequence"/>
</dbReference>
<dbReference type="PANTHER" id="PTHR48100">
    <property type="entry name" value="BROAD-SPECIFICITY PHOSPHATASE YOR283W-RELATED"/>
    <property type="match status" value="1"/>
</dbReference>
<keyword evidence="2" id="KW-1185">Reference proteome</keyword>